<name>A0ABU5GJX0_9GAMM</name>
<dbReference type="EMBL" id="JAXHPO010000026">
    <property type="protein sequence ID" value="MDY6550530.1"/>
    <property type="molecule type" value="Genomic_DNA"/>
</dbReference>
<evidence type="ECO:0000313" key="2">
    <source>
        <dbReference type="Proteomes" id="UP001284094"/>
    </source>
</evidence>
<proteinExistence type="predicted"/>
<dbReference type="PROSITE" id="PS51257">
    <property type="entry name" value="PROKAR_LIPOPROTEIN"/>
    <property type="match status" value="1"/>
</dbReference>
<accession>A0ABU5GJX0</accession>
<keyword evidence="2" id="KW-1185">Reference proteome</keyword>
<gene>
    <name evidence="1" type="ORF">SKM48_07150</name>
</gene>
<organism evidence="1 2">
    <name type="scientific">Acinetobacter faecalis</name>
    <dbReference type="NCBI Taxonomy" id="2665161"/>
    <lineage>
        <taxon>Bacteria</taxon>
        <taxon>Pseudomonadati</taxon>
        <taxon>Pseudomonadota</taxon>
        <taxon>Gammaproteobacteria</taxon>
        <taxon>Moraxellales</taxon>
        <taxon>Moraxellaceae</taxon>
        <taxon>Acinetobacter</taxon>
    </lineage>
</organism>
<comment type="caution">
    <text evidence="1">The sequence shown here is derived from an EMBL/GenBank/DDBJ whole genome shotgun (WGS) entry which is preliminary data.</text>
</comment>
<reference evidence="1 2" key="1">
    <citation type="journal article" date="2024" name="Syst. Appl. Microbiol.">
        <title>Evidence for the occurrence of Acinetobacter faecalis in cattle feces and its emended description.</title>
        <authorList>
            <person name="Kyselkova M."/>
            <person name="Xanthopoulou K."/>
            <person name="Shestivska V."/>
            <person name="Spanelova P."/>
            <person name="Maixnerova M."/>
            <person name="Higgins P.G."/>
            <person name="Nemec A."/>
        </authorList>
    </citation>
    <scope>NUCLEOTIDE SEQUENCE [LARGE SCALE GENOMIC DNA]</scope>
    <source>
        <strain evidence="1 2">ANC 7225</strain>
    </source>
</reference>
<evidence type="ECO:0000313" key="1">
    <source>
        <dbReference type="EMBL" id="MDY6550530.1"/>
    </source>
</evidence>
<protein>
    <recommendedName>
        <fullName evidence="3">Lipoprotein</fullName>
    </recommendedName>
</protein>
<dbReference type="RefSeq" id="WP_248103505.1">
    <property type="nucleotide sequence ID" value="NZ_JAXHPE010000001.1"/>
</dbReference>
<sequence length="176" mass="19131">MKIKLICLTVLLLSGCQTKYENSLASAKQTVSEFDGSTTINSRISQSWSKSSWMNAGVGFNGFATKGNYNFMVAEVTFINSITNLSKLHLNIDGVFTEYEPVSTQTKVTFGAATKTPMSTRGFIIPVSTVTKIKEAKSIRYRVTTLSDGSREGELVRDGKLSPAAKSLINVAEAIK</sequence>
<evidence type="ECO:0008006" key="3">
    <source>
        <dbReference type="Google" id="ProtNLM"/>
    </source>
</evidence>
<dbReference type="Proteomes" id="UP001284094">
    <property type="component" value="Unassembled WGS sequence"/>
</dbReference>